<dbReference type="InterPro" id="IPR004332">
    <property type="entry name" value="Transposase_MuDR"/>
</dbReference>
<sequence>MNIEQDEDNYLCNPFAKNEHVGVDEEIMYLDDASVHVVACCTKEKDKDYYSDDESENVSEMEMESGSEVEADEEILGHQADHIQNVEYDKKDPLMSVGTSYPSMKEFKLVLSQHAIKYEFEYNTTKSGPHRFMAYCSRWDEDKCPWWPHASKIDDSGTIVVIVHPCCICIFFVMVL</sequence>
<evidence type="ECO:0000259" key="1">
    <source>
        <dbReference type="Pfam" id="PF03108"/>
    </source>
</evidence>
<proteinExistence type="predicted"/>
<feature type="domain" description="Transposase MuDR plant" evidence="1">
    <location>
        <begin position="95"/>
        <end position="160"/>
    </location>
</feature>
<gene>
    <name evidence="2" type="ORF">C2845_PM09G14910</name>
</gene>
<evidence type="ECO:0000313" key="3">
    <source>
        <dbReference type="Proteomes" id="UP000275267"/>
    </source>
</evidence>
<keyword evidence="3" id="KW-1185">Reference proteome</keyword>
<evidence type="ECO:0000313" key="2">
    <source>
        <dbReference type="EMBL" id="RLN11239.1"/>
    </source>
</evidence>
<comment type="caution">
    <text evidence="2">The sequence shown here is derived from an EMBL/GenBank/DDBJ whole genome shotgun (WGS) entry which is preliminary data.</text>
</comment>
<accession>A0A3L6RXV1</accession>
<organism evidence="2 3">
    <name type="scientific">Panicum miliaceum</name>
    <name type="common">Proso millet</name>
    <name type="synonym">Broomcorn millet</name>
    <dbReference type="NCBI Taxonomy" id="4540"/>
    <lineage>
        <taxon>Eukaryota</taxon>
        <taxon>Viridiplantae</taxon>
        <taxon>Streptophyta</taxon>
        <taxon>Embryophyta</taxon>
        <taxon>Tracheophyta</taxon>
        <taxon>Spermatophyta</taxon>
        <taxon>Magnoliopsida</taxon>
        <taxon>Liliopsida</taxon>
        <taxon>Poales</taxon>
        <taxon>Poaceae</taxon>
        <taxon>PACMAD clade</taxon>
        <taxon>Panicoideae</taxon>
        <taxon>Panicodae</taxon>
        <taxon>Paniceae</taxon>
        <taxon>Panicinae</taxon>
        <taxon>Panicum</taxon>
        <taxon>Panicum sect. Panicum</taxon>
    </lineage>
</organism>
<reference evidence="3" key="1">
    <citation type="journal article" date="2019" name="Nat. Commun.">
        <title>The genome of broomcorn millet.</title>
        <authorList>
            <person name="Zou C."/>
            <person name="Miki D."/>
            <person name="Li D."/>
            <person name="Tang Q."/>
            <person name="Xiao L."/>
            <person name="Rajput S."/>
            <person name="Deng P."/>
            <person name="Jia W."/>
            <person name="Huang R."/>
            <person name="Zhang M."/>
            <person name="Sun Y."/>
            <person name="Hu J."/>
            <person name="Fu X."/>
            <person name="Schnable P.S."/>
            <person name="Li F."/>
            <person name="Zhang H."/>
            <person name="Feng B."/>
            <person name="Zhu X."/>
            <person name="Liu R."/>
            <person name="Schnable J.C."/>
            <person name="Zhu J.-K."/>
            <person name="Zhang H."/>
        </authorList>
    </citation>
    <scope>NUCLEOTIDE SEQUENCE [LARGE SCALE GENOMIC DNA]</scope>
</reference>
<name>A0A3L6RXV1_PANMI</name>
<protein>
    <recommendedName>
        <fullName evidence="1">Transposase MuDR plant domain-containing protein</fullName>
    </recommendedName>
</protein>
<dbReference type="EMBL" id="PQIB02000006">
    <property type="protein sequence ID" value="RLN11239.1"/>
    <property type="molecule type" value="Genomic_DNA"/>
</dbReference>
<dbReference type="Pfam" id="PF03108">
    <property type="entry name" value="DBD_Tnp_Mut"/>
    <property type="match status" value="1"/>
</dbReference>
<dbReference type="AlphaFoldDB" id="A0A3L6RXV1"/>
<dbReference type="Proteomes" id="UP000275267">
    <property type="component" value="Unassembled WGS sequence"/>
</dbReference>